<evidence type="ECO:0000313" key="3">
    <source>
        <dbReference type="Proteomes" id="UP000435138"/>
    </source>
</evidence>
<feature type="transmembrane region" description="Helical" evidence="1">
    <location>
        <begin position="31"/>
        <end position="52"/>
    </location>
</feature>
<evidence type="ECO:0000256" key="1">
    <source>
        <dbReference type="SAM" id="Phobius"/>
    </source>
</evidence>
<proteinExistence type="predicted"/>
<protein>
    <submittedName>
        <fullName evidence="2">Uncharacterized protein</fullName>
    </submittedName>
</protein>
<name>A0A6A8AGS7_9HYPH</name>
<dbReference type="Proteomes" id="UP000435138">
    <property type="component" value="Unassembled WGS sequence"/>
</dbReference>
<evidence type="ECO:0000313" key="2">
    <source>
        <dbReference type="EMBL" id="MQY48011.1"/>
    </source>
</evidence>
<dbReference type="EMBL" id="WIXI01000046">
    <property type="protein sequence ID" value="MQY48011.1"/>
    <property type="molecule type" value="Genomic_DNA"/>
</dbReference>
<comment type="caution">
    <text evidence="2">The sequence shown here is derived from an EMBL/GenBank/DDBJ whole genome shotgun (WGS) entry which is preliminary data.</text>
</comment>
<keyword evidence="3" id="KW-1185">Reference proteome</keyword>
<keyword evidence="1" id="KW-1133">Transmembrane helix</keyword>
<dbReference type="RefSeq" id="WP_153355660.1">
    <property type="nucleotide sequence ID" value="NZ_JAYKOO010000009.1"/>
</dbReference>
<organism evidence="2 3">
    <name type="scientific">Endobacterium cereale</name>
    <dbReference type="NCBI Taxonomy" id="2663029"/>
    <lineage>
        <taxon>Bacteria</taxon>
        <taxon>Pseudomonadati</taxon>
        <taxon>Pseudomonadota</taxon>
        <taxon>Alphaproteobacteria</taxon>
        <taxon>Hyphomicrobiales</taxon>
        <taxon>Rhizobiaceae</taxon>
        <taxon>Endobacterium</taxon>
    </lineage>
</organism>
<dbReference type="AlphaFoldDB" id="A0A6A8AGS7"/>
<reference evidence="2 3" key="1">
    <citation type="submission" date="2019-11" db="EMBL/GenBank/DDBJ databases">
        <title>Genome analysis of Rhizobacterium cereale a novel genus and species isolated from maize roots in North Spain.</title>
        <authorList>
            <person name="Menendez E."/>
            <person name="Flores-Felix J.D."/>
            <person name="Ramirez-Bahena M.-H."/>
            <person name="Igual J.M."/>
            <person name="Garcia-Fraile P."/>
            <person name="Peix A."/>
            <person name="Velazquez E."/>
        </authorList>
    </citation>
    <scope>NUCLEOTIDE SEQUENCE [LARGE SCALE GENOMIC DNA]</scope>
    <source>
        <strain evidence="2 3">RZME27</strain>
    </source>
</reference>
<accession>A0A6A8AGS7</accession>
<gene>
    <name evidence="2" type="ORF">GAO09_18395</name>
</gene>
<sequence length="53" mass="5983">MSEWLEDIMRHLDTHAPHRQLSGRHNKWHSALQATLVAAAFAFVCAVTLGLFP</sequence>
<keyword evidence="1" id="KW-0812">Transmembrane</keyword>
<keyword evidence="1" id="KW-0472">Membrane</keyword>